<protein>
    <submittedName>
        <fullName evidence="3">Uncharacterized protein</fullName>
    </submittedName>
</protein>
<evidence type="ECO:0000256" key="2">
    <source>
        <dbReference type="SAM" id="SignalP"/>
    </source>
</evidence>
<name>A0A1N6B4I2_9ACTN</name>
<accession>A0A1N6B4I2</accession>
<dbReference type="Proteomes" id="UP000185124">
    <property type="component" value="Unassembled WGS sequence"/>
</dbReference>
<feature type="signal peptide" evidence="2">
    <location>
        <begin position="1"/>
        <end position="28"/>
    </location>
</feature>
<dbReference type="EMBL" id="FSQT01000002">
    <property type="protein sequence ID" value="SIN41176.1"/>
    <property type="molecule type" value="Genomic_DNA"/>
</dbReference>
<reference evidence="4" key="1">
    <citation type="submission" date="2016-12" db="EMBL/GenBank/DDBJ databases">
        <authorList>
            <person name="Varghese N."/>
            <person name="Submissions S."/>
        </authorList>
    </citation>
    <scope>NUCLEOTIDE SEQUENCE [LARGE SCALE GENOMIC DNA]</scope>
    <source>
        <strain evidence="4">DSM 45599</strain>
    </source>
</reference>
<organism evidence="3 4">
    <name type="scientific">Micromonospora cremea</name>
    <dbReference type="NCBI Taxonomy" id="709881"/>
    <lineage>
        <taxon>Bacteria</taxon>
        <taxon>Bacillati</taxon>
        <taxon>Actinomycetota</taxon>
        <taxon>Actinomycetes</taxon>
        <taxon>Micromonosporales</taxon>
        <taxon>Micromonosporaceae</taxon>
        <taxon>Micromonospora</taxon>
    </lineage>
</organism>
<gene>
    <name evidence="3" type="ORF">SAMN04489832_6676</name>
</gene>
<evidence type="ECO:0000313" key="4">
    <source>
        <dbReference type="Proteomes" id="UP000185124"/>
    </source>
</evidence>
<feature type="chain" id="PRO_5009935233" evidence="2">
    <location>
        <begin position="29"/>
        <end position="78"/>
    </location>
</feature>
<keyword evidence="1" id="KW-1133">Transmembrane helix</keyword>
<keyword evidence="1" id="KW-0472">Membrane</keyword>
<keyword evidence="4" id="KW-1185">Reference proteome</keyword>
<feature type="transmembrane region" description="Helical" evidence="1">
    <location>
        <begin position="38"/>
        <end position="58"/>
    </location>
</feature>
<proteinExistence type="predicted"/>
<evidence type="ECO:0000313" key="3">
    <source>
        <dbReference type="EMBL" id="SIN41176.1"/>
    </source>
</evidence>
<evidence type="ECO:0000256" key="1">
    <source>
        <dbReference type="SAM" id="Phobius"/>
    </source>
</evidence>
<sequence length="78" mass="7984">MAIAVTIVCACVTLLVLASAIYMAVVFAADHELGGSAWLAVACMTTFGLISGSATAYLGRRGVQDLQRAKMTSTADSA</sequence>
<keyword evidence="1" id="KW-0812">Transmembrane</keyword>
<keyword evidence="2" id="KW-0732">Signal</keyword>
<dbReference type="AlphaFoldDB" id="A0A1N6B4I2"/>